<name>A0A8J2I842_9PLEO</name>
<dbReference type="EMBL" id="CAJRGZ010000025">
    <property type="protein sequence ID" value="CAG5181132.1"/>
    <property type="molecule type" value="Genomic_DNA"/>
</dbReference>
<keyword evidence="1" id="KW-0732">Signal</keyword>
<reference evidence="2" key="1">
    <citation type="submission" date="2021-05" db="EMBL/GenBank/DDBJ databases">
        <authorList>
            <person name="Stam R."/>
        </authorList>
    </citation>
    <scope>NUCLEOTIDE SEQUENCE</scope>
    <source>
        <strain evidence="2">CS162</strain>
    </source>
</reference>
<proteinExistence type="predicted"/>
<dbReference type="RefSeq" id="XP_043173178.1">
    <property type="nucleotide sequence ID" value="XM_043317243.1"/>
</dbReference>
<keyword evidence="3" id="KW-1185">Reference proteome</keyword>
<dbReference type="Proteomes" id="UP000676310">
    <property type="component" value="Unassembled WGS sequence"/>
</dbReference>
<sequence length="236" mass="25656">MKFLIILSLALGAIAAAIVAPEQPTSPGTHIIALRGYDGTSTSEILLLSTEGEPIHPAPASGASNNDIAIPATPTTRKAAKVTQLSRPHDPEPIIILPFHFQAIENCMSDNTIAARGVYVNRDYVWAYNFPPGTTKVVEHNVDGYPYTFLVGPFDYGSSTLHFSYDNGPWKCDWNDQETWKECGECRSGLWNADKLDCGNAGGVKTRSKDMDCSFIMGWRSQLTGTPIPNLPPGSK</sequence>
<evidence type="ECO:0000313" key="2">
    <source>
        <dbReference type="EMBL" id="CAG5181132.1"/>
    </source>
</evidence>
<feature type="signal peptide" evidence="1">
    <location>
        <begin position="1"/>
        <end position="16"/>
    </location>
</feature>
<feature type="chain" id="PRO_5035272225" evidence="1">
    <location>
        <begin position="17"/>
        <end position="236"/>
    </location>
</feature>
<evidence type="ECO:0000256" key="1">
    <source>
        <dbReference type="SAM" id="SignalP"/>
    </source>
</evidence>
<dbReference type="OrthoDB" id="3757079at2759"/>
<dbReference type="GeneID" id="67021849"/>
<evidence type="ECO:0000313" key="3">
    <source>
        <dbReference type="Proteomes" id="UP000676310"/>
    </source>
</evidence>
<dbReference type="AlphaFoldDB" id="A0A8J2I842"/>
<protein>
    <submittedName>
        <fullName evidence="2">Uncharacterized protein</fullName>
    </submittedName>
</protein>
<gene>
    <name evidence="2" type="ORF">ALTATR162_LOCUS9609</name>
</gene>
<organism evidence="2 3">
    <name type="scientific">Alternaria atra</name>
    <dbReference type="NCBI Taxonomy" id="119953"/>
    <lineage>
        <taxon>Eukaryota</taxon>
        <taxon>Fungi</taxon>
        <taxon>Dikarya</taxon>
        <taxon>Ascomycota</taxon>
        <taxon>Pezizomycotina</taxon>
        <taxon>Dothideomycetes</taxon>
        <taxon>Pleosporomycetidae</taxon>
        <taxon>Pleosporales</taxon>
        <taxon>Pleosporineae</taxon>
        <taxon>Pleosporaceae</taxon>
        <taxon>Alternaria</taxon>
        <taxon>Alternaria sect. Ulocladioides</taxon>
    </lineage>
</organism>
<comment type="caution">
    <text evidence="2">The sequence shown here is derived from an EMBL/GenBank/DDBJ whole genome shotgun (WGS) entry which is preliminary data.</text>
</comment>
<accession>A0A8J2I842</accession>